<evidence type="ECO:0000313" key="2">
    <source>
        <dbReference type="Proteomes" id="UP000499080"/>
    </source>
</evidence>
<sequence length="129" mass="14938">MRKKVAGGNRMEVFLVTGSKNRVLCNNVDRRRRWVWKQKTLTPQVKECLSPHKVLSLWWDMKDVFIPLSTYKTKPPDNKGDLLQVAGTALIRARRKMPIFDFKNKAVLPSGQRSATKARMALQRLEESE</sequence>
<dbReference type="AlphaFoldDB" id="A0A4Y2FRC2"/>
<keyword evidence="2" id="KW-1185">Reference proteome</keyword>
<evidence type="ECO:0000313" key="1">
    <source>
        <dbReference type="EMBL" id="GBM44030.1"/>
    </source>
</evidence>
<comment type="caution">
    <text evidence="1">The sequence shown here is derived from an EMBL/GenBank/DDBJ whole genome shotgun (WGS) entry which is preliminary data.</text>
</comment>
<proteinExistence type="predicted"/>
<organism evidence="1 2">
    <name type="scientific">Araneus ventricosus</name>
    <name type="common">Orbweaver spider</name>
    <name type="synonym">Epeira ventricosa</name>
    <dbReference type="NCBI Taxonomy" id="182803"/>
    <lineage>
        <taxon>Eukaryota</taxon>
        <taxon>Metazoa</taxon>
        <taxon>Ecdysozoa</taxon>
        <taxon>Arthropoda</taxon>
        <taxon>Chelicerata</taxon>
        <taxon>Arachnida</taxon>
        <taxon>Araneae</taxon>
        <taxon>Araneomorphae</taxon>
        <taxon>Entelegynae</taxon>
        <taxon>Araneoidea</taxon>
        <taxon>Araneidae</taxon>
        <taxon>Araneus</taxon>
    </lineage>
</organism>
<reference evidence="1 2" key="1">
    <citation type="journal article" date="2019" name="Sci. Rep.">
        <title>Orb-weaving spider Araneus ventricosus genome elucidates the spidroin gene catalogue.</title>
        <authorList>
            <person name="Kono N."/>
            <person name="Nakamura H."/>
            <person name="Ohtoshi R."/>
            <person name="Moran D.A.P."/>
            <person name="Shinohara A."/>
            <person name="Yoshida Y."/>
            <person name="Fujiwara M."/>
            <person name="Mori M."/>
            <person name="Tomita M."/>
            <person name="Arakawa K."/>
        </authorList>
    </citation>
    <scope>NUCLEOTIDE SEQUENCE [LARGE SCALE GENOMIC DNA]</scope>
</reference>
<dbReference type="Proteomes" id="UP000499080">
    <property type="component" value="Unassembled WGS sequence"/>
</dbReference>
<name>A0A4Y2FRC2_ARAVE</name>
<accession>A0A4Y2FRC2</accession>
<protein>
    <submittedName>
        <fullName evidence="1">Uncharacterized protein</fullName>
    </submittedName>
</protein>
<dbReference type="EMBL" id="BGPR01001053">
    <property type="protein sequence ID" value="GBM44030.1"/>
    <property type="molecule type" value="Genomic_DNA"/>
</dbReference>
<gene>
    <name evidence="1" type="ORF">AVEN_223161_1</name>
</gene>